<accession>A0ABS4XLG3</accession>
<name>A0ABS4XLG3_GLUPR</name>
<dbReference type="RefSeq" id="WP_188947267.1">
    <property type="nucleotide sequence ID" value="NZ_BMPH01000002.1"/>
</dbReference>
<reference evidence="1 2" key="1">
    <citation type="submission" date="2021-03" db="EMBL/GenBank/DDBJ databases">
        <title>Sequencing the genomes of 1000 actinobacteria strains.</title>
        <authorList>
            <person name="Klenk H.-P."/>
        </authorList>
    </citation>
    <scope>NUCLEOTIDE SEQUENCE [LARGE SCALE GENOMIC DNA]</scope>
    <source>
        <strain evidence="1 2">DSM 20168</strain>
    </source>
</reference>
<organism evidence="1 2">
    <name type="scientific">Glutamicibacter protophormiae</name>
    <name type="common">Brevibacterium protophormiae</name>
    <dbReference type="NCBI Taxonomy" id="37930"/>
    <lineage>
        <taxon>Bacteria</taxon>
        <taxon>Bacillati</taxon>
        <taxon>Actinomycetota</taxon>
        <taxon>Actinomycetes</taxon>
        <taxon>Micrococcales</taxon>
        <taxon>Micrococcaceae</taxon>
        <taxon>Glutamicibacter</taxon>
    </lineage>
</organism>
<sequence length="45" mass="5160">MHDLVRDIAHGHRRLLGVEVERDLAEKHPIFRGCRQDGKIDVGVD</sequence>
<comment type="caution">
    <text evidence="1">The sequence shown here is derived from an EMBL/GenBank/DDBJ whole genome shotgun (WGS) entry which is preliminary data.</text>
</comment>
<protein>
    <submittedName>
        <fullName evidence="1">Uncharacterized protein</fullName>
    </submittedName>
</protein>
<evidence type="ECO:0000313" key="1">
    <source>
        <dbReference type="EMBL" id="MBP2397344.1"/>
    </source>
</evidence>
<dbReference type="Proteomes" id="UP001195422">
    <property type="component" value="Unassembled WGS sequence"/>
</dbReference>
<dbReference type="EMBL" id="JAGIOJ010000001">
    <property type="protein sequence ID" value="MBP2397344.1"/>
    <property type="molecule type" value="Genomic_DNA"/>
</dbReference>
<evidence type="ECO:0000313" key="2">
    <source>
        <dbReference type="Proteomes" id="UP001195422"/>
    </source>
</evidence>
<gene>
    <name evidence="1" type="ORF">JOF39_000425</name>
</gene>
<proteinExistence type="predicted"/>
<keyword evidence="2" id="KW-1185">Reference proteome</keyword>